<protein>
    <submittedName>
        <fullName evidence="2">Short-chain dehydrogenase/reductase</fullName>
        <ecNumber evidence="2">1.-.-.-</ecNumber>
    </submittedName>
</protein>
<feature type="region of interest" description="Disordered" evidence="1">
    <location>
        <begin position="165"/>
        <end position="207"/>
    </location>
</feature>
<dbReference type="eggNOG" id="ENOG502TFCS">
    <property type="taxonomic scope" value="Eukaryota"/>
</dbReference>
<evidence type="ECO:0000256" key="1">
    <source>
        <dbReference type="SAM" id="MobiDB-lite"/>
    </source>
</evidence>
<proteinExistence type="predicted"/>
<name>R9P2Q0_PSEHS</name>
<dbReference type="GO" id="GO:0016491">
    <property type="term" value="F:oxidoreductase activity"/>
    <property type="evidence" value="ECO:0007669"/>
    <property type="project" value="UniProtKB-KW"/>
</dbReference>
<feature type="compositionally biased region" description="Basic and acidic residues" evidence="1">
    <location>
        <begin position="189"/>
        <end position="201"/>
    </location>
</feature>
<gene>
    <name evidence="2" type="ORF">PHSY_003083</name>
</gene>
<keyword evidence="3" id="KW-1185">Reference proteome</keyword>
<dbReference type="HOGENOM" id="CLU_054612_0_0_1"/>
<dbReference type="Proteomes" id="UP000014071">
    <property type="component" value="Unassembled WGS sequence"/>
</dbReference>
<feature type="region of interest" description="Disordered" evidence="1">
    <location>
        <begin position="274"/>
        <end position="322"/>
    </location>
</feature>
<evidence type="ECO:0000313" key="2">
    <source>
        <dbReference type="EMBL" id="GAC95507.1"/>
    </source>
</evidence>
<dbReference type="EC" id="1.-.-.-" evidence="2"/>
<accession>R9P2Q0</accession>
<sequence length="417" mass="46264">MTSEARLRIDDPLRWVPPFEARPSILRPIHAPTRRSVALDSRQTLTPPHTFRGILSSNRISVCFSAFAAVQLCFEGICRAAWLTSLSECSERILTSHLRFRQTLNRHSQDGAGLCRYDIPPHILNMLAKMQNLSSRFSDSTIASASSSFSKVSSASSVSSVESLHLPSSPAIPKPPPRTSSITVASTKTYRDRRERKKPEPLRLATSRTSRRCLSSDDDECYFTCKESQRDSYQTRCFCGSPVRPHTSASTSTCAEIYCSTECARRDALYALEGRSPSSCPSSAPHSDVDEDQDDFPVTPTNVFAPSPPRTPAAKARSLERSMDASLTRKLTGIGASHYRRMEAMGLYDADVTPTRPSRSSLLLDPIDLTVAHSPSSKSSRLPSSLIENKEVEEFDFDPRKTLFFQVPFYMGSPIEP</sequence>
<dbReference type="RefSeq" id="XP_012189094.1">
    <property type="nucleotide sequence ID" value="XM_012333704.1"/>
</dbReference>
<dbReference type="OrthoDB" id="2555417at2759"/>
<dbReference type="GeneID" id="24108373"/>
<organism evidence="2 3">
    <name type="scientific">Pseudozyma hubeiensis (strain SY62)</name>
    <name type="common">Yeast</name>
    <dbReference type="NCBI Taxonomy" id="1305764"/>
    <lineage>
        <taxon>Eukaryota</taxon>
        <taxon>Fungi</taxon>
        <taxon>Dikarya</taxon>
        <taxon>Basidiomycota</taxon>
        <taxon>Ustilaginomycotina</taxon>
        <taxon>Ustilaginomycetes</taxon>
        <taxon>Ustilaginales</taxon>
        <taxon>Ustilaginaceae</taxon>
        <taxon>Pseudozyma</taxon>
    </lineage>
</organism>
<keyword evidence="2" id="KW-0560">Oxidoreductase</keyword>
<evidence type="ECO:0000313" key="3">
    <source>
        <dbReference type="Proteomes" id="UP000014071"/>
    </source>
</evidence>
<dbReference type="EMBL" id="DF238795">
    <property type="protein sequence ID" value="GAC95507.1"/>
    <property type="molecule type" value="Genomic_DNA"/>
</dbReference>
<reference evidence="3" key="1">
    <citation type="journal article" date="2013" name="Genome Announc.">
        <title>Draft genome sequence of the basidiomycetous yeast-like fungus Pseudozyma hubeiensis SY62, which produces an abundant amount of the biosurfactant mannosylerythritol lipids.</title>
        <authorList>
            <person name="Konishi M."/>
            <person name="Hatada Y."/>
            <person name="Horiuchi J."/>
        </authorList>
    </citation>
    <scope>NUCLEOTIDE SEQUENCE [LARGE SCALE GENOMIC DNA]</scope>
    <source>
        <strain evidence="3">SY62</strain>
    </source>
</reference>
<feature type="compositionally biased region" description="Low complexity" evidence="1">
    <location>
        <begin position="276"/>
        <end position="286"/>
    </location>
</feature>
<dbReference type="AlphaFoldDB" id="R9P2Q0"/>